<feature type="signal peptide" evidence="2">
    <location>
        <begin position="1"/>
        <end position="22"/>
    </location>
</feature>
<keyword evidence="2" id="KW-0732">Signal</keyword>
<feature type="compositionally biased region" description="Low complexity" evidence="1">
    <location>
        <begin position="63"/>
        <end position="86"/>
    </location>
</feature>
<keyword evidence="4" id="KW-1185">Reference proteome</keyword>
<accession>A0A1C7MUB2</accession>
<evidence type="ECO:0000313" key="4">
    <source>
        <dbReference type="Proteomes" id="UP000092993"/>
    </source>
</evidence>
<name>A0A1C7MUB2_GRIFR</name>
<evidence type="ECO:0000256" key="2">
    <source>
        <dbReference type="SAM" id="SignalP"/>
    </source>
</evidence>
<feature type="region of interest" description="Disordered" evidence="1">
    <location>
        <begin position="29"/>
        <end position="92"/>
    </location>
</feature>
<dbReference type="AlphaFoldDB" id="A0A1C7MUB2"/>
<evidence type="ECO:0000256" key="1">
    <source>
        <dbReference type="SAM" id="MobiDB-lite"/>
    </source>
</evidence>
<dbReference type="STRING" id="5627.A0A1C7MUB2"/>
<sequence>MLCRNTSVTLFLSFSLSAQLQSMAVLAPQDWHPPRDHTMDAPSPNAISAAVPRQRSSPANDHSASPTPSAASQQQPYPYPVQQQQAGWSPSPNNFILPSIKTPISSHTLCTGIPLKDKCLTMILQMFSSLNGLTNR</sequence>
<gene>
    <name evidence="3" type="ORF">A0H81_00217</name>
</gene>
<dbReference type="Proteomes" id="UP000092993">
    <property type="component" value="Unassembled WGS sequence"/>
</dbReference>
<dbReference type="OrthoDB" id="5563016at2759"/>
<organism evidence="3 4">
    <name type="scientific">Grifola frondosa</name>
    <name type="common">Maitake</name>
    <name type="synonym">Polyporus frondosus</name>
    <dbReference type="NCBI Taxonomy" id="5627"/>
    <lineage>
        <taxon>Eukaryota</taxon>
        <taxon>Fungi</taxon>
        <taxon>Dikarya</taxon>
        <taxon>Basidiomycota</taxon>
        <taxon>Agaricomycotina</taxon>
        <taxon>Agaricomycetes</taxon>
        <taxon>Polyporales</taxon>
        <taxon>Grifolaceae</taxon>
        <taxon>Grifola</taxon>
    </lineage>
</organism>
<proteinExistence type="predicted"/>
<evidence type="ECO:0000313" key="3">
    <source>
        <dbReference type="EMBL" id="OBZ78574.1"/>
    </source>
</evidence>
<dbReference type="EMBL" id="LUGG01000001">
    <property type="protein sequence ID" value="OBZ78574.1"/>
    <property type="molecule type" value="Genomic_DNA"/>
</dbReference>
<comment type="caution">
    <text evidence="3">The sequence shown here is derived from an EMBL/GenBank/DDBJ whole genome shotgun (WGS) entry which is preliminary data.</text>
</comment>
<protein>
    <submittedName>
        <fullName evidence="3">Uncharacterized protein</fullName>
    </submittedName>
</protein>
<feature type="chain" id="PRO_5008889319" evidence="2">
    <location>
        <begin position="23"/>
        <end position="136"/>
    </location>
</feature>
<reference evidence="3 4" key="1">
    <citation type="submission" date="2016-03" db="EMBL/GenBank/DDBJ databases">
        <title>Whole genome sequencing of Grifola frondosa 9006-11.</title>
        <authorList>
            <person name="Min B."/>
            <person name="Park H."/>
            <person name="Kim J.-G."/>
            <person name="Cho H."/>
            <person name="Oh Y.-L."/>
            <person name="Kong W.-S."/>
            <person name="Choi I.-G."/>
        </authorList>
    </citation>
    <scope>NUCLEOTIDE SEQUENCE [LARGE SCALE GENOMIC DNA]</scope>
    <source>
        <strain evidence="3 4">9006-11</strain>
    </source>
</reference>